<accession>A0A9J6GQL6</accession>
<keyword evidence="2" id="KW-1185">Reference proteome</keyword>
<dbReference type="AlphaFoldDB" id="A0A9J6GQL6"/>
<evidence type="ECO:0000313" key="1">
    <source>
        <dbReference type="EMBL" id="KAH9377610.1"/>
    </source>
</evidence>
<sequence length="66" mass="7214">MDQHGLNSNHVLHVAIEAFRVNGATNSITCKQSEDGNLMREAIDRDMELMQGDCAKEGVSHDQSTG</sequence>
<organism evidence="1 2">
    <name type="scientific">Haemaphysalis longicornis</name>
    <name type="common">Bush tick</name>
    <dbReference type="NCBI Taxonomy" id="44386"/>
    <lineage>
        <taxon>Eukaryota</taxon>
        <taxon>Metazoa</taxon>
        <taxon>Ecdysozoa</taxon>
        <taxon>Arthropoda</taxon>
        <taxon>Chelicerata</taxon>
        <taxon>Arachnida</taxon>
        <taxon>Acari</taxon>
        <taxon>Parasitiformes</taxon>
        <taxon>Ixodida</taxon>
        <taxon>Ixodoidea</taxon>
        <taxon>Ixodidae</taxon>
        <taxon>Haemaphysalinae</taxon>
        <taxon>Haemaphysalis</taxon>
    </lineage>
</organism>
<dbReference type="Proteomes" id="UP000821853">
    <property type="component" value="Unassembled WGS sequence"/>
</dbReference>
<comment type="caution">
    <text evidence="1">The sequence shown here is derived from an EMBL/GenBank/DDBJ whole genome shotgun (WGS) entry which is preliminary data.</text>
</comment>
<name>A0A9J6GQL6_HAELO</name>
<proteinExistence type="predicted"/>
<dbReference type="EMBL" id="JABSTR010000008">
    <property type="protein sequence ID" value="KAH9377610.1"/>
    <property type="molecule type" value="Genomic_DNA"/>
</dbReference>
<protein>
    <submittedName>
        <fullName evidence="1">Uncharacterized protein</fullName>
    </submittedName>
</protein>
<evidence type="ECO:0000313" key="2">
    <source>
        <dbReference type="Proteomes" id="UP000821853"/>
    </source>
</evidence>
<gene>
    <name evidence="1" type="ORF">HPB48_021338</name>
</gene>
<dbReference type="VEuPathDB" id="VectorBase:HLOH_063366"/>
<reference evidence="1 2" key="1">
    <citation type="journal article" date="2020" name="Cell">
        <title>Large-Scale Comparative Analyses of Tick Genomes Elucidate Their Genetic Diversity and Vector Capacities.</title>
        <authorList>
            <consortium name="Tick Genome and Microbiome Consortium (TIGMIC)"/>
            <person name="Jia N."/>
            <person name="Wang J."/>
            <person name="Shi W."/>
            <person name="Du L."/>
            <person name="Sun Y."/>
            <person name="Zhan W."/>
            <person name="Jiang J.F."/>
            <person name="Wang Q."/>
            <person name="Zhang B."/>
            <person name="Ji P."/>
            <person name="Bell-Sakyi L."/>
            <person name="Cui X.M."/>
            <person name="Yuan T.T."/>
            <person name="Jiang B.G."/>
            <person name="Yang W.F."/>
            <person name="Lam T.T."/>
            <person name="Chang Q.C."/>
            <person name="Ding S.J."/>
            <person name="Wang X.J."/>
            <person name="Zhu J.G."/>
            <person name="Ruan X.D."/>
            <person name="Zhao L."/>
            <person name="Wei J.T."/>
            <person name="Ye R.Z."/>
            <person name="Que T.C."/>
            <person name="Du C.H."/>
            <person name="Zhou Y.H."/>
            <person name="Cheng J.X."/>
            <person name="Dai P.F."/>
            <person name="Guo W.B."/>
            <person name="Han X.H."/>
            <person name="Huang E.J."/>
            <person name="Li L.F."/>
            <person name="Wei W."/>
            <person name="Gao Y.C."/>
            <person name="Liu J.Z."/>
            <person name="Shao H.Z."/>
            <person name="Wang X."/>
            <person name="Wang C.C."/>
            <person name="Yang T.C."/>
            <person name="Huo Q.B."/>
            <person name="Li W."/>
            <person name="Chen H.Y."/>
            <person name="Chen S.E."/>
            <person name="Zhou L.G."/>
            <person name="Ni X.B."/>
            <person name="Tian J.H."/>
            <person name="Sheng Y."/>
            <person name="Liu T."/>
            <person name="Pan Y.S."/>
            <person name="Xia L.Y."/>
            <person name="Li J."/>
            <person name="Zhao F."/>
            <person name="Cao W.C."/>
        </authorList>
    </citation>
    <scope>NUCLEOTIDE SEQUENCE [LARGE SCALE GENOMIC DNA]</scope>
    <source>
        <strain evidence="1">HaeL-2018</strain>
    </source>
</reference>